<sequence length="252" mass="28306">MAEVAKIEKTKENEDVLAQAKPGDMIEFIRSSYSHWAIYAGNGFVIHRWGDNDGIGKSVGFWGNFLTFSGTQFDKATILQSNVTDVLNLGGKVRINNYLDNKYQPLPSEVILDKARRALNQEGYNLVYSNCEHFATECRYGQPNSRQVQIAVGASAALGVMVTAAAACDRMAFHDEVEIEDFEYDDESETYYWPCPCGDRFQITKEELESGEDTARCPSCSLIVRVIYDKDAFMEKTSNLKQKTSPAMEKIV</sequence>
<dbReference type="InterPro" id="IPR007872">
    <property type="entry name" value="DPH_MB_dom"/>
</dbReference>
<dbReference type="EMBL" id="CAJNOI010000078">
    <property type="protein sequence ID" value="CAF1014378.1"/>
    <property type="molecule type" value="Genomic_DNA"/>
</dbReference>
<feature type="domain" description="DPH-type MB" evidence="8">
    <location>
        <begin position="173"/>
        <end position="229"/>
    </location>
</feature>
<keyword evidence="2" id="KW-0808">Transferase</keyword>
<dbReference type="Pfam" id="PF05207">
    <property type="entry name" value="Zn_ribbon_CSL"/>
    <property type="match status" value="1"/>
</dbReference>
<dbReference type="GO" id="GO:0046872">
    <property type="term" value="F:metal ion binding"/>
    <property type="evidence" value="ECO:0007669"/>
    <property type="project" value="UniProtKB-KW"/>
</dbReference>
<keyword evidence="6" id="KW-0443">Lipid metabolism</keyword>
<dbReference type="GO" id="GO:0008970">
    <property type="term" value="F:phospholipase A1 activity"/>
    <property type="evidence" value="ECO:0007669"/>
    <property type="project" value="TreeGrafter"/>
</dbReference>
<dbReference type="GO" id="GO:0005737">
    <property type="term" value="C:cytoplasm"/>
    <property type="evidence" value="ECO:0007669"/>
    <property type="project" value="TreeGrafter"/>
</dbReference>
<keyword evidence="4" id="KW-0378">Hydrolase</keyword>
<dbReference type="Pfam" id="PF04970">
    <property type="entry name" value="LRAT"/>
    <property type="match status" value="1"/>
</dbReference>
<evidence type="ECO:0000259" key="8">
    <source>
        <dbReference type="PROSITE" id="PS51074"/>
    </source>
</evidence>
<dbReference type="Proteomes" id="UP000663877">
    <property type="component" value="Unassembled WGS sequence"/>
</dbReference>
<proteinExistence type="inferred from homology"/>
<dbReference type="InterPro" id="IPR036671">
    <property type="entry name" value="DPH_MB_sf"/>
</dbReference>
<keyword evidence="13" id="KW-1185">Reference proteome</keyword>
<evidence type="ECO:0008006" key="15">
    <source>
        <dbReference type="Google" id="ProtNLM"/>
    </source>
</evidence>
<dbReference type="Proteomes" id="UP000663832">
    <property type="component" value="Unassembled WGS sequence"/>
</dbReference>
<keyword evidence="3" id="KW-0479">Metal-binding</keyword>
<dbReference type="PROSITE" id="PS51074">
    <property type="entry name" value="DPH_MB"/>
    <property type="match status" value="1"/>
</dbReference>
<evidence type="ECO:0000313" key="10">
    <source>
        <dbReference type="EMBL" id="CAF1014378.1"/>
    </source>
</evidence>
<evidence type="ECO:0000256" key="2">
    <source>
        <dbReference type="ARBA" id="ARBA00022679"/>
    </source>
</evidence>
<dbReference type="Gene3D" id="3.90.1720.10">
    <property type="entry name" value="endopeptidase domain like (from Nostoc punctiforme)"/>
    <property type="match status" value="1"/>
</dbReference>
<evidence type="ECO:0000313" key="11">
    <source>
        <dbReference type="EMBL" id="CAF1200111.1"/>
    </source>
</evidence>
<accession>A0A814HV84</accession>
<comment type="caution">
    <text evidence="10">The sequence shown here is derived from an EMBL/GenBank/DDBJ whole genome shotgun (WGS) entry which is preliminary data.</text>
</comment>
<gene>
    <name evidence="10" type="ORF">BJG266_LOCUS16644</name>
    <name evidence="11" type="ORF">QVE165_LOCUS25759</name>
    <name evidence="12" type="ORF">QVE165_LOCUS28725</name>
</gene>
<dbReference type="EMBL" id="CAJNOM010000226">
    <property type="protein sequence ID" value="CAF1255036.1"/>
    <property type="molecule type" value="Genomic_DNA"/>
</dbReference>
<evidence type="ECO:0000256" key="3">
    <source>
        <dbReference type="ARBA" id="ARBA00022723"/>
    </source>
</evidence>
<dbReference type="InterPro" id="IPR051496">
    <property type="entry name" value="H-rev107_PLA/AT"/>
</dbReference>
<organism evidence="10 14">
    <name type="scientific">Adineta steineri</name>
    <dbReference type="NCBI Taxonomy" id="433720"/>
    <lineage>
        <taxon>Eukaryota</taxon>
        <taxon>Metazoa</taxon>
        <taxon>Spiralia</taxon>
        <taxon>Gnathifera</taxon>
        <taxon>Rotifera</taxon>
        <taxon>Eurotatoria</taxon>
        <taxon>Bdelloidea</taxon>
        <taxon>Adinetida</taxon>
        <taxon>Adinetidae</taxon>
        <taxon>Adineta</taxon>
    </lineage>
</organism>
<dbReference type="AlphaFoldDB" id="A0A814HV84"/>
<evidence type="ECO:0000256" key="4">
    <source>
        <dbReference type="ARBA" id="ARBA00022801"/>
    </source>
</evidence>
<evidence type="ECO:0000256" key="7">
    <source>
        <dbReference type="ARBA" id="ARBA00024032"/>
    </source>
</evidence>
<evidence type="ECO:0000259" key="9">
    <source>
        <dbReference type="PROSITE" id="PS51934"/>
    </source>
</evidence>
<keyword evidence="5" id="KW-0408">Iron</keyword>
<evidence type="ECO:0000313" key="13">
    <source>
        <dbReference type="Proteomes" id="UP000663832"/>
    </source>
</evidence>
<reference evidence="10" key="1">
    <citation type="submission" date="2021-02" db="EMBL/GenBank/DDBJ databases">
        <authorList>
            <person name="Nowell W R."/>
        </authorList>
    </citation>
    <scope>NUCLEOTIDE SEQUENCE</scope>
</reference>
<dbReference type="FunFam" id="3.10.660.10:FF:000001">
    <property type="entry name" value="Diphthamide biosynthesis 3"/>
    <property type="match status" value="1"/>
</dbReference>
<dbReference type="GO" id="GO:0016410">
    <property type="term" value="F:N-acyltransferase activity"/>
    <property type="evidence" value="ECO:0007669"/>
    <property type="project" value="TreeGrafter"/>
</dbReference>
<dbReference type="PANTHER" id="PTHR13943">
    <property type="entry name" value="HRAS-LIKE SUPPRESSOR - RELATED"/>
    <property type="match status" value="1"/>
</dbReference>
<evidence type="ECO:0000313" key="14">
    <source>
        <dbReference type="Proteomes" id="UP000663877"/>
    </source>
</evidence>
<dbReference type="GO" id="GO:0070292">
    <property type="term" value="P:N-acylphosphatidylethanolamine metabolic process"/>
    <property type="evidence" value="ECO:0007669"/>
    <property type="project" value="TreeGrafter"/>
</dbReference>
<comment type="similarity">
    <text evidence="7">Belongs to the DPH3 family.</text>
</comment>
<dbReference type="GO" id="GO:0004623">
    <property type="term" value="F:phospholipase A2 activity"/>
    <property type="evidence" value="ECO:0007669"/>
    <property type="project" value="TreeGrafter"/>
</dbReference>
<evidence type="ECO:0000256" key="6">
    <source>
        <dbReference type="ARBA" id="ARBA00023098"/>
    </source>
</evidence>
<dbReference type="PROSITE" id="PS51934">
    <property type="entry name" value="LRAT"/>
    <property type="match status" value="1"/>
</dbReference>
<dbReference type="SUPFAM" id="SSF144217">
    <property type="entry name" value="CSL zinc finger"/>
    <property type="match status" value="1"/>
</dbReference>
<name>A0A814HV84_9BILA</name>
<feature type="domain" description="LRAT" evidence="9">
    <location>
        <begin position="25"/>
        <end position="147"/>
    </location>
</feature>
<evidence type="ECO:0000256" key="1">
    <source>
        <dbReference type="ARBA" id="ARBA00007824"/>
    </source>
</evidence>
<dbReference type="InterPro" id="IPR007053">
    <property type="entry name" value="LRAT_dom"/>
</dbReference>
<dbReference type="OrthoDB" id="421951at2759"/>
<evidence type="ECO:0000256" key="5">
    <source>
        <dbReference type="ARBA" id="ARBA00023004"/>
    </source>
</evidence>
<comment type="similarity">
    <text evidence="1">Belongs to the H-rev107 family.</text>
</comment>
<protein>
    <recommendedName>
        <fullName evidence="15">LRAT domain-containing protein</fullName>
    </recommendedName>
</protein>
<dbReference type="EMBL" id="CAJNOM010000188">
    <property type="protein sequence ID" value="CAF1200111.1"/>
    <property type="molecule type" value="Genomic_DNA"/>
</dbReference>
<evidence type="ECO:0000313" key="12">
    <source>
        <dbReference type="EMBL" id="CAF1255036.1"/>
    </source>
</evidence>
<dbReference type="Gene3D" id="3.10.660.10">
    <property type="entry name" value="DPH Zinc finger"/>
    <property type="match status" value="1"/>
</dbReference>
<dbReference type="PANTHER" id="PTHR13943:SF77">
    <property type="entry name" value="LRAT DOMAIN-CONTAINING PROTEIN"/>
    <property type="match status" value="1"/>
</dbReference>